<name>A0AA39TU72_ARMTA</name>
<gene>
    <name evidence="3" type="ORF">EV420DRAFT_1236781</name>
</gene>
<dbReference type="EMBL" id="JAUEPS010000007">
    <property type="protein sequence ID" value="KAK0463634.1"/>
    <property type="molecule type" value="Genomic_DNA"/>
</dbReference>
<dbReference type="GeneID" id="85350139"/>
<evidence type="ECO:0000256" key="1">
    <source>
        <dbReference type="SAM" id="MobiDB-lite"/>
    </source>
</evidence>
<dbReference type="InterPro" id="IPR005036">
    <property type="entry name" value="CBM21_dom"/>
</dbReference>
<comment type="caution">
    <text evidence="3">The sequence shown here is derived from an EMBL/GenBank/DDBJ whole genome shotgun (WGS) entry which is preliminary data.</text>
</comment>
<dbReference type="GO" id="GO:2001069">
    <property type="term" value="F:glycogen binding"/>
    <property type="evidence" value="ECO:0007669"/>
    <property type="project" value="TreeGrafter"/>
</dbReference>
<evidence type="ECO:0000313" key="4">
    <source>
        <dbReference type="Proteomes" id="UP001175211"/>
    </source>
</evidence>
<dbReference type="GO" id="GO:0005979">
    <property type="term" value="P:regulation of glycogen biosynthetic process"/>
    <property type="evidence" value="ECO:0007669"/>
    <property type="project" value="TreeGrafter"/>
</dbReference>
<dbReference type="InterPro" id="IPR050782">
    <property type="entry name" value="PP1_regulatory_subunit_3"/>
</dbReference>
<feature type="domain" description="CBM21" evidence="2">
    <location>
        <begin position="76"/>
        <end position="211"/>
    </location>
</feature>
<dbReference type="Pfam" id="PF03370">
    <property type="entry name" value="CBM_21"/>
    <property type="match status" value="1"/>
</dbReference>
<organism evidence="3 4">
    <name type="scientific">Armillaria tabescens</name>
    <name type="common">Ringless honey mushroom</name>
    <name type="synonym">Agaricus tabescens</name>
    <dbReference type="NCBI Taxonomy" id="1929756"/>
    <lineage>
        <taxon>Eukaryota</taxon>
        <taxon>Fungi</taxon>
        <taxon>Dikarya</taxon>
        <taxon>Basidiomycota</taxon>
        <taxon>Agaricomycotina</taxon>
        <taxon>Agaricomycetes</taxon>
        <taxon>Agaricomycetidae</taxon>
        <taxon>Agaricales</taxon>
        <taxon>Marasmiineae</taxon>
        <taxon>Physalacriaceae</taxon>
        <taxon>Desarmillaria</taxon>
    </lineage>
</organism>
<dbReference type="InterPro" id="IPR038175">
    <property type="entry name" value="CBM21_dom_sf"/>
</dbReference>
<proteinExistence type="predicted"/>
<dbReference type="PANTHER" id="PTHR12307:SF36">
    <property type="entry name" value="GLYCOGEN-BINDING SUBUNIT 76A"/>
    <property type="match status" value="1"/>
</dbReference>
<dbReference type="GO" id="GO:0000164">
    <property type="term" value="C:protein phosphatase type 1 complex"/>
    <property type="evidence" value="ECO:0007669"/>
    <property type="project" value="TreeGrafter"/>
</dbReference>
<feature type="non-terminal residue" evidence="3">
    <location>
        <position position="212"/>
    </location>
</feature>
<feature type="region of interest" description="Disordered" evidence="1">
    <location>
        <begin position="27"/>
        <end position="51"/>
    </location>
</feature>
<dbReference type="PANTHER" id="PTHR12307">
    <property type="entry name" value="PROTEIN PHOSPHATASE 1 REGULATORY SUBUNIT"/>
    <property type="match status" value="1"/>
</dbReference>
<accession>A0AA39TU72</accession>
<dbReference type="RefSeq" id="XP_060334944.1">
    <property type="nucleotide sequence ID" value="XM_060466591.1"/>
</dbReference>
<dbReference type="Proteomes" id="UP001175211">
    <property type="component" value="Unassembled WGS sequence"/>
</dbReference>
<keyword evidence="4" id="KW-1185">Reference proteome</keyword>
<dbReference type="GO" id="GO:0008157">
    <property type="term" value="F:protein phosphatase 1 binding"/>
    <property type="evidence" value="ECO:0007669"/>
    <property type="project" value="TreeGrafter"/>
</dbReference>
<reference evidence="3" key="1">
    <citation type="submission" date="2023-06" db="EMBL/GenBank/DDBJ databases">
        <authorList>
            <consortium name="Lawrence Berkeley National Laboratory"/>
            <person name="Ahrendt S."/>
            <person name="Sahu N."/>
            <person name="Indic B."/>
            <person name="Wong-Bajracharya J."/>
            <person name="Merenyi Z."/>
            <person name="Ke H.-M."/>
            <person name="Monk M."/>
            <person name="Kocsube S."/>
            <person name="Drula E."/>
            <person name="Lipzen A."/>
            <person name="Balint B."/>
            <person name="Henrissat B."/>
            <person name="Andreopoulos B."/>
            <person name="Martin F.M."/>
            <person name="Harder C.B."/>
            <person name="Rigling D."/>
            <person name="Ford K.L."/>
            <person name="Foster G.D."/>
            <person name="Pangilinan J."/>
            <person name="Papanicolaou A."/>
            <person name="Barry K."/>
            <person name="LaButti K."/>
            <person name="Viragh M."/>
            <person name="Koriabine M."/>
            <person name="Yan M."/>
            <person name="Riley R."/>
            <person name="Champramary S."/>
            <person name="Plett K.L."/>
            <person name="Tsai I.J."/>
            <person name="Slot J."/>
            <person name="Sipos G."/>
            <person name="Plett J."/>
            <person name="Nagy L.G."/>
            <person name="Grigoriev I.V."/>
        </authorList>
    </citation>
    <scope>NUCLEOTIDE SEQUENCE</scope>
    <source>
        <strain evidence="3">CCBAS 213</strain>
    </source>
</reference>
<dbReference type="Gene3D" id="2.60.40.2440">
    <property type="entry name" value="Carbohydrate binding type-21 domain"/>
    <property type="match status" value="1"/>
</dbReference>
<dbReference type="PROSITE" id="PS51159">
    <property type="entry name" value="CBM21"/>
    <property type="match status" value="1"/>
</dbReference>
<evidence type="ECO:0000259" key="2">
    <source>
        <dbReference type="PROSITE" id="PS51159"/>
    </source>
</evidence>
<dbReference type="AlphaFoldDB" id="A0AA39TU72"/>
<feature type="non-terminal residue" evidence="3">
    <location>
        <position position="1"/>
    </location>
</feature>
<sequence>KSVHFPAHQLETVRMFNKSAKPASLLRSIQSSDAETETETEDGSSRITATPRFPFPLTIPSYSLSPLTDPVPSPTAPREGSNIILESLSLPQSTLALKGTLLVRNISYEKLVYVRFTLDEWQTTSEVAARYQTSLPSLPQAVLPERNLTVGDVAAGVATGGSDTWDRFEYTIKLGDYTSNLINRTIFLVARYSACGGEWWDNNAGKNYRVAF</sequence>
<evidence type="ECO:0000313" key="3">
    <source>
        <dbReference type="EMBL" id="KAK0463634.1"/>
    </source>
</evidence>
<protein>
    <submittedName>
        <fullName evidence="3">Phosphatase regulatory subunit-domain-containing protein</fullName>
    </submittedName>
</protein>